<dbReference type="SUPFAM" id="SSF46785">
    <property type="entry name" value="Winged helix' DNA-binding domain"/>
    <property type="match status" value="1"/>
</dbReference>
<dbReference type="EMBL" id="JBHTOM010000010">
    <property type="protein sequence ID" value="MFD1549638.1"/>
    <property type="molecule type" value="Genomic_DNA"/>
</dbReference>
<comment type="caution">
    <text evidence="2">The sequence shown here is derived from an EMBL/GenBank/DDBJ whole genome shotgun (WGS) entry which is preliminary data.</text>
</comment>
<protein>
    <submittedName>
        <fullName evidence="2">TrmB family transcriptional regulator</fullName>
    </submittedName>
</protein>
<dbReference type="InterPro" id="IPR002831">
    <property type="entry name" value="Tscrpt_reg_TrmB_N"/>
</dbReference>
<dbReference type="InterPro" id="IPR051797">
    <property type="entry name" value="TrmB-like"/>
</dbReference>
<dbReference type="Gene3D" id="1.10.10.10">
    <property type="entry name" value="Winged helix-like DNA-binding domain superfamily/Winged helix DNA-binding domain"/>
    <property type="match status" value="1"/>
</dbReference>
<feature type="domain" description="Transcription regulator TrmB N-terminal" evidence="1">
    <location>
        <begin position="8"/>
        <end position="75"/>
    </location>
</feature>
<keyword evidence="3" id="KW-1185">Reference proteome</keyword>
<dbReference type="RefSeq" id="WP_125701315.1">
    <property type="nucleotide sequence ID" value="NZ_JBHTOM010000010.1"/>
</dbReference>
<dbReference type="PANTHER" id="PTHR34293:SF1">
    <property type="entry name" value="HTH-TYPE TRANSCRIPTIONAL REGULATOR TRMBL2"/>
    <property type="match status" value="1"/>
</dbReference>
<evidence type="ECO:0000313" key="3">
    <source>
        <dbReference type="Proteomes" id="UP001597195"/>
    </source>
</evidence>
<dbReference type="Proteomes" id="UP001597195">
    <property type="component" value="Unassembled WGS sequence"/>
</dbReference>
<dbReference type="InterPro" id="IPR036390">
    <property type="entry name" value="WH_DNA-bd_sf"/>
</dbReference>
<dbReference type="CDD" id="cd09124">
    <property type="entry name" value="PLDc_like_TrmB_middle"/>
    <property type="match status" value="1"/>
</dbReference>
<name>A0ABW4H4I0_9LACO</name>
<gene>
    <name evidence="2" type="ORF">ACFQ5T_07985</name>
</gene>
<evidence type="ECO:0000259" key="1">
    <source>
        <dbReference type="Pfam" id="PF01978"/>
    </source>
</evidence>
<sequence>MESVTELLSKFGLTSSEAKVYVSLLQMDASTGYKISGKAGIARSKVYNVLSSLTSKGLVLQSKDEKSLYTALPVEELVAKLQRDSKQDIDGIHKSLKNLRPDDNSSLIWSVDSYDQVFEKALFQIRNSKESLYVQIYSEDLTDELTQALAEAENRLHKFVVILFSNHHRYNLPFRRFYKHFFEADKVLDYGGRWINVVSDADTVTYGKLPNDSGNTDVIWTKNSSMVFLAQEYVLHDAYNLRTLTILHDEAEEKFGTNLEGVRNIYFDK</sequence>
<dbReference type="Pfam" id="PF01978">
    <property type="entry name" value="TrmB"/>
    <property type="match status" value="1"/>
</dbReference>
<organism evidence="2 3">
    <name type="scientific">Levilactobacillus fuyuanensis</name>
    <dbReference type="NCBI Taxonomy" id="2486022"/>
    <lineage>
        <taxon>Bacteria</taxon>
        <taxon>Bacillati</taxon>
        <taxon>Bacillota</taxon>
        <taxon>Bacilli</taxon>
        <taxon>Lactobacillales</taxon>
        <taxon>Lactobacillaceae</taxon>
        <taxon>Levilactobacillus</taxon>
    </lineage>
</organism>
<dbReference type="InterPro" id="IPR036388">
    <property type="entry name" value="WH-like_DNA-bd_sf"/>
</dbReference>
<evidence type="ECO:0000313" key="2">
    <source>
        <dbReference type="EMBL" id="MFD1549638.1"/>
    </source>
</evidence>
<accession>A0ABW4H4I0</accession>
<dbReference type="PANTHER" id="PTHR34293">
    <property type="entry name" value="HTH-TYPE TRANSCRIPTIONAL REGULATOR TRMBL2"/>
    <property type="match status" value="1"/>
</dbReference>
<reference evidence="3" key="1">
    <citation type="journal article" date="2019" name="Int. J. Syst. Evol. Microbiol.">
        <title>The Global Catalogue of Microorganisms (GCM) 10K type strain sequencing project: providing services to taxonomists for standard genome sequencing and annotation.</title>
        <authorList>
            <consortium name="The Broad Institute Genomics Platform"/>
            <consortium name="The Broad Institute Genome Sequencing Center for Infectious Disease"/>
            <person name="Wu L."/>
            <person name="Ma J."/>
        </authorList>
    </citation>
    <scope>NUCLEOTIDE SEQUENCE [LARGE SCALE GENOMIC DNA]</scope>
    <source>
        <strain evidence="3">CCM 8906</strain>
    </source>
</reference>
<proteinExistence type="predicted"/>